<feature type="short sequence motif" description="'KMSKS' region" evidence="11">
    <location>
        <begin position="236"/>
        <end position="240"/>
    </location>
</feature>
<dbReference type="Gene3D" id="3.10.290.10">
    <property type="entry name" value="RNA-binding S4 domain"/>
    <property type="match status" value="1"/>
</dbReference>
<evidence type="ECO:0000256" key="2">
    <source>
        <dbReference type="ARBA" id="ARBA00022490"/>
    </source>
</evidence>
<dbReference type="GO" id="GO:0005829">
    <property type="term" value="C:cytosol"/>
    <property type="evidence" value="ECO:0007669"/>
    <property type="project" value="TreeGrafter"/>
</dbReference>
<evidence type="ECO:0000256" key="9">
    <source>
        <dbReference type="ARBA" id="ARBA00048248"/>
    </source>
</evidence>
<dbReference type="Pfam" id="PF22421">
    <property type="entry name" value="SYY_C-terminal"/>
    <property type="match status" value="1"/>
</dbReference>
<dbReference type="InterPro" id="IPR002307">
    <property type="entry name" value="Tyr-tRNA-ligase"/>
</dbReference>
<evidence type="ECO:0000259" key="13">
    <source>
        <dbReference type="SMART" id="SM00363"/>
    </source>
</evidence>
<evidence type="ECO:0000256" key="1">
    <source>
        <dbReference type="ARBA" id="ARBA00004496"/>
    </source>
</evidence>
<dbReference type="PRINTS" id="PR01040">
    <property type="entry name" value="TRNASYNTHTYR"/>
</dbReference>
<dbReference type="SUPFAM" id="SSF52374">
    <property type="entry name" value="Nucleotidylyl transferase"/>
    <property type="match status" value="1"/>
</dbReference>
<keyword evidence="2 11" id="KW-0963">Cytoplasm</keyword>
<dbReference type="Proteomes" id="UP000008947">
    <property type="component" value="Unassembled WGS sequence"/>
</dbReference>
<keyword evidence="5 11" id="KW-0067">ATP-binding</keyword>
<keyword evidence="3 11" id="KW-0436">Ligase</keyword>
<dbReference type="Pfam" id="PF00579">
    <property type="entry name" value="tRNA-synt_1b"/>
    <property type="match status" value="1"/>
</dbReference>
<dbReference type="SUPFAM" id="SSF55174">
    <property type="entry name" value="Alpha-L RNA-binding motif"/>
    <property type="match status" value="1"/>
</dbReference>
<dbReference type="CDD" id="cd00165">
    <property type="entry name" value="S4"/>
    <property type="match status" value="1"/>
</dbReference>
<evidence type="ECO:0000256" key="4">
    <source>
        <dbReference type="ARBA" id="ARBA00022741"/>
    </source>
</evidence>
<feature type="binding site" evidence="11">
    <location>
        <position position="176"/>
    </location>
    <ligand>
        <name>L-tyrosine</name>
        <dbReference type="ChEBI" id="CHEBI:58315"/>
    </ligand>
</feature>
<proteinExistence type="inferred from homology"/>
<comment type="subcellular location">
    <subcellularLocation>
        <location evidence="1 11">Cytoplasm</location>
    </subcellularLocation>
</comment>
<dbReference type="SMART" id="SM00363">
    <property type="entry name" value="S4"/>
    <property type="match status" value="1"/>
</dbReference>
<dbReference type="InterPro" id="IPR002942">
    <property type="entry name" value="S4_RNA-bd"/>
</dbReference>
<dbReference type="NCBIfam" id="TIGR00234">
    <property type="entry name" value="tyrS"/>
    <property type="match status" value="1"/>
</dbReference>
<feature type="binding site" evidence="11">
    <location>
        <position position="180"/>
    </location>
    <ligand>
        <name>L-tyrosine</name>
        <dbReference type="ChEBI" id="CHEBI:58315"/>
    </ligand>
</feature>
<dbReference type="Gene3D" id="1.10.240.10">
    <property type="entry name" value="Tyrosyl-Transfer RNA Synthetase"/>
    <property type="match status" value="1"/>
</dbReference>
<evidence type="ECO:0000313" key="15">
    <source>
        <dbReference type="Proteomes" id="UP000008947"/>
    </source>
</evidence>
<dbReference type="InterPro" id="IPR024088">
    <property type="entry name" value="Tyr-tRNA-ligase_bac-type"/>
</dbReference>
<dbReference type="FunFam" id="1.10.240.10:FF:000001">
    <property type="entry name" value="Tyrosine--tRNA ligase"/>
    <property type="match status" value="1"/>
</dbReference>
<feature type="binding site" evidence="11">
    <location>
        <position position="239"/>
    </location>
    <ligand>
        <name>ATP</name>
        <dbReference type="ChEBI" id="CHEBI:30616"/>
    </ligand>
</feature>
<feature type="domain" description="RNA-binding S4" evidence="13">
    <location>
        <begin position="351"/>
        <end position="412"/>
    </location>
</feature>
<accession>J1J1S0</accession>
<reference evidence="14 15" key="1">
    <citation type="submission" date="2012-03" db="EMBL/GenBank/DDBJ databases">
        <title>The Genome Sequence of Bartonella washoensis Sb944nv.</title>
        <authorList>
            <consortium name="The Broad Institute Genome Sequencing Platform"/>
            <consortium name="The Broad Institute Genome Sequencing Center for Infectious Disease"/>
            <person name="Feldgarden M."/>
            <person name="Kirby J."/>
            <person name="Kosoy M."/>
            <person name="Birtles R."/>
            <person name="Probert W.S."/>
            <person name="Chiaraviglio L."/>
            <person name="Young S.K."/>
            <person name="Zeng Q."/>
            <person name="Gargeya S."/>
            <person name="Fitzgerald M."/>
            <person name="Haas B."/>
            <person name="Abouelleil A."/>
            <person name="Alvarado L."/>
            <person name="Arachchi H.M."/>
            <person name="Berlin A."/>
            <person name="Chapman S.B."/>
            <person name="Gearin G."/>
            <person name="Goldberg J."/>
            <person name="Griggs A."/>
            <person name="Gujja S."/>
            <person name="Hansen M."/>
            <person name="Heiman D."/>
            <person name="Howarth C."/>
            <person name="Larimer J."/>
            <person name="Lui A."/>
            <person name="MacDonald P.J.P."/>
            <person name="McCowen C."/>
            <person name="Montmayeur A."/>
            <person name="Murphy C."/>
            <person name="Neiman D."/>
            <person name="Pearson M."/>
            <person name="Priest M."/>
            <person name="Roberts A."/>
            <person name="Saif S."/>
            <person name="Shea T."/>
            <person name="Sisk P."/>
            <person name="Stolte C."/>
            <person name="Sykes S."/>
            <person name="Wortman J."/>
            <person name="Nusbaum C."/>
            <person name="Birren B."/>
        </authorList>
    </citation>
    <scope>NUCLEOTIDE SEQUENCE [LARGE SCALE GENOMIC DNA]</scope>
    <source>
        <strain evidence="14 15">Sb944nv</strain>
    </source>
</reference>
<evidence type="ECO:0000256" key="5">
    <source>
        <dbReference type="ARBA" id="ARBA00022840"/>
    </source>
</evidence>
<dbReference type="GO" id="GO:0042803">
    <property type="term" value="F:protein homodimerization activity"/>
    <property type="evidence" value="ECO:0007669"/>
    <property type="project" value="UniProtKB-ARBA"/>
</dbReference>
<comment type="caution">
    <text evidence="14">The sequence shown here is derived from an EMBL/GenBank/DDBJ whole genome shotgun (WGS) entry which is preliminary data.</text>
</comment>
<dbReference type="HAMAP" id="MF_02006">
    <property type="entry name" value="Tyr_tRNA_synth_type1"/>
    <property type="match status" value="1"/>
</dbReference>
<evidence type="ECO:0000256" key="3">
    <source>
        <dbReference type="ARBA" id="ARBA00022598"/>
    </source>
</evidence>
<keyword evidence="6 12" id="KW-0694">RNA-binding</keyword>
<dbReference type="PANTHER" id="PTHR11766">
    <property type="entry name" value="TYROSYL-TRNA SYNTHETASE"/>
    <property type="match status" value="1"/>
</dbReference>
<dbReference type="GO" id="GO:0004831">
    <property type="term" value="F:tyrosine-tRNA ligase activity"/>
    <property type="evidence" value="ECO:0007669"/>
    <property type="project" value="UniProtKB-UniRule"/>
</dbReference>
<evidence type="ECO:0000256" key="11">
    <source>
        <dbReference type="HAMAP-Rule" id="MF_02006"/>
    </source>
</evidence>
<evidence type="ECO:0000256" key="6">
    <source>
        <dbReference type="ARBA" id="ARBA00022884"/>
    </source>
</evidence>
<evidence type="ECO:0000256" key="7">
    <source>
        <dbReference type="ARBA" id="ARBA00022917"/>
    </source>
</evidence>
<comment type="function">
    <text evidence="11">Catalyzes the attachment of tyrosine to tRNA(Tyr) in a two-step reaction: tyrosine is first activated by ATP to form Tyr-AMP and then transferred to the acceptor end of tRNA(Tyr).</text>
</comment>
<dbReference type="PANTHER" id="PTHR11766:SF0">
    <property type="entry name" value="TYROSINE--TRNA LIGASE, MITOCHONDRIAL"/>
    <property type="match status" value="1"/>
</dbReference>
<protein>
    <recommendedName>
        <fullName evidence="11">Tyrosine--tRNA ligase</fullName>
        <ecNumber evidence="11">6.1.1.1</ecNumber>
    </recommendedName>
    <alternativeName>
        <fullName evidence="11">Tyrosyl-tRNA synthetase</fullName>
        <shortName evidence="11">TyrRS</shortName>
    </alternativeName>
</protein>
<evidence type="ECO:0000256" key="12">
    <source>
        <dbReference type="PROSITE-ProRule" id="PRU00182"/>
    </source>
</evidence>
<dbReference type="eggNOG" id="COG0162">
    <property type="taxonomic scope" value="Bacteria"/>
</dbReference>
<comment type="catalytic activity">
    <reaction evidence="9 11">
        <text>tRNA(Tyr) + L-tyrosine + ATP = L-tyrosyl-tRNA(Tyr) + AMP + diphosphate + H(+)</text>
        <dbReference type="Rhea" id="RHEA:10220"/>
        <dbReference type="Rhea" id="RHEA-COMP:9706"/>
        <dbReference type="Rhea" id="RHEA-COMP:9707"/>
        <dbReference type="ChEBI" id="CHEBI:15378"/>
        <dbReference type="ChEBI" id="CHEBI:30616"/>
        <dbReference type="ChEBI" id="CHEBI:33019"/>
        <dbReference type="ChEBI" id="CHEBI:58315"/>
        <dbReference type="ChEBI" id="CHEBI:78442"/>
        <dbReference type="ChEBI" id="CHEBI:78536"/>
        <dbReference type="ChEBI" id="CHEBI:456215"/>
        <dbReference type="EC" id="6.1.1.1"/>
    </reaction>
</comment>
<keyword evidence="8 11" id="KW-0030">Aminoacyl-tRNA synthetase</keyword>
<comment type="similarity">
    <text evidence="10 11">Belongs to the class-I aminoacyl-tRNA synthetase family. TyrS type 1 subfamily.</text>
</comment>
<organism evidence="14 15">
    <name type="scientific">Candidatus Bartonella washoeensis Sb944nv</name>
    <dbReference type="NCBI Taxonomy" id="1094563"/>
    <lineage>
        <taxon>Bacteria</taxon>
        <taxon>Pseudomonadati</taxon>
        <taxon>Pseudomonadota</taxon>
        <taxon>Alphaproteobacteria</taxon>
        <taxon>Hyphomicrobiales</taxon>
        <taxon>Bartonellaceae</taxon>
        <taxon>Bartonella</taxon>
    </lineage>
</organism>
<dbReference type="InterPro" id="IPR036986">
    <property type="entry name" value="S4_RNA-bd_sf"/>
</dbReference>
<evidence type="ECO:0000256" key="8">
    <source>
        <dbReference type="ARBA" id="ARBA00023146"/>
    </source>
</evidence>
<dbReference type="InterPro" id="IPR054608">
    <property type="entry name" value="SYY-like_C"/>
</dbReference>
<keyword evidence="15" id="KW-1185">Reference proteome</keyword>
<dbReference type="PATRIC" id="fig|1094563.3.peg.1663"/>
<dbReference type="CDD" id="cd00805">
    <property type="entry name" value="TyrRS_core"/>
    <property type="match status" value="1"/>
</dbReference>
<dbReference type="HOGENOM" id="CLU_024003_0_3_5"/>
<feature type="short sequence motif" description="'HIGH' region" evidence="11">
    <location>
        <begin position="44"/>
        <end position="53"/>
    </location>
</feature>
<dbReference type="InterPro" id="IPR014729">
    <property type="entry name" value="Rossmann-like_a/b/a_fold"/>
</dbReference>
<comment type="subunit">
    <text evidence="11">Homodimer.</text>
</comment>
<dbReference type="GO" id="GO:0003723">
    <property type="term" value="F:RNA binding"/>
    <property type="evidence" value="ECO:0007669"/>
    <property type="project" value="UniProtKB-KW"/>
</dbReference>
<name>J1J1S0_9HYPH</name>
<dbReference type="FunFam" id="3.40.50.620:FF:000008">
    <property type="entry name" value="Tyrosine--tRNA ligase"/>
    <property type="match status" value="1"/>
</dbReference>
<dbReference type="GO" id="GO:0005524">
    <property type="term" value="F:ATP binding"/>
    <property type="evidence" value="ECO:0007669"/>
    <property type="project" value="UniProtKB-UniRule"/>
</dbReference>
<gene>
    <name evidence="11" type="primary">tyrS</name>
    <name evidence="14" type="ORF">MCQ_01425</name>
</gene>
<dbReference type="GO" id="GO:0006437">
    <property type="term" value="P:tyrosyl-tRNA aminoacylation"/>
    <property type="evidence" value="ECO:0007669"/>
    <property type="project" value="UniProtKB-UniRule"/>
</dbReference>
<dbReference type="EC" id="6.1.1.1" evidence="11"/>
<dbReference type="Gene3D" id="3.40.50.620">
    <property type="entry name" value="HUPs"/>
    <property type="match status" value="1"/>
</dbReference>
<keyword evidence="7 11" id="KW-0648">Protein biosynthesis</keyword>
<dbReference type="EMBL" id="AILU01000038">
    <property type="protein sequence ID" value="EJF77982.1"/>
    <property type="molecule type" value="Genomic_DNA"/>
</dbReference>
<keyword evidence="4 11" id="KW-0547">Nucleotide-binding</keyword>
<dbReference type="InterPro" id="IPR024107">
    <property type="entry name" value="Tyr-tRNA-ligase_bac_1"/>
</dbReference>
<feature type="binding site" evidence="11">
    <location>
        <position position="39"/>
    </location>
    <ligand>
        <name>L-tyrosine</name>
        <dbReference type="ChEBI" id="CHEBI:58315"/>
    </ligand>
</feature>
<dbReference type="PROSITE" id="PS50889">
    <property type="entry name" value="S4"/>
    <property type="match status" value="1"/>
</dbReference>
<dbReference type="InterPro" id="IPR002305">
    <property type="entry name" value="aa-tRNA-synth_Ic"/>
</dbReference>
<evidence type="ECO:0000256" key="10">
    <source>
        <dbReference type="ARBA" id="ARBA00060965"/>
    </source>
</evidence>
<sequence length="417" mass="46776">MLAFKSDFLHIMNERGFIHQISDEKGLDALFSKEVVSAYIGFDPTASSLHAGSLLQIMMLYWLQKTGHRPIVLMGGGTGLIGDPSFKDEARRLLTQDDIAANIDGIKKVFANYLIFGDKETDACIVNNAEWLCELNYLEFLRDVGKHFSVNRMLSFDSVKLRLEREHSLSFLEFNYMILQAYDFVELYKRYGLRMQMGGSDQWGNIINGIELGHRLGTPQLYALTSPLLTTSSGAKMGKSLSGAVWLNADMLSPYQFWQYWRNTEDADVTRFLKLYTTLPMDEILKLSALQGTEINEAKKILATEITAMLHGRDLANTAEETARKTFEEKAHGEGLPTIEIKTTELKMGAGLLSLLVQTGLAKSNSEARRHVQGGGVRVNDQIVKNETRLILEEDVNAAGMIKLSFGKKKHVLIKPL</sequence>
<evidence type="ECO:0000313" key="14">
    <source>
        <dbReference type="EMBL" id="EJF77982.1"/>
    </source>
</evidence>
<dbReference type="AlphaFoldDB" id="J1J1S0"/>
<dbReference type="RefSeq" id="WP_006924480.1">
    <property type="nucleotide sequence ID" value="NZ_JH725025.1"/>
</dbReference>